<evidence type="ECO:0000256" key="2">
    <source>
        <dbReference type="ARBA" id="ARBA00022771"/>
    </source>
</evidence>
<keyword evidence="2" id="KW-0863">Zinc-finger</keyword>
<dbReference type="InParanoid" id="A0A0N1IDW2"/>
<dbReference type="InterPro" id="IPR007588">
    <property type="entry name" value="Znf_FLYWCH"/>
</dbReference>
<dbReference type="Pfam" id="PF04500">
    <property type="entry name" value="FLYWCH"/>
    <property type="match status" value="2"/>
</dbReference>
<dbReference type="AlphaFoldDB" id="A0A0N1IDW2"/>
<keyword evidence="3" id="KW-0862">Zinc</keyword>
<dbReference type="Proteomes" id="UP000053240">
    <property type="component" value="Unassembled WGS sequence"/>
</dbReference>
<organism evidence="5 6">
    <name type="scientific">Papilio machaon</name>
    <name type="common">Old World swallowtail butterfly</name>
    <dbReference type="NCBI Taxonomy" id="76193"/>
    <lineage>
        <taxon>Eukaryota</taxon>
        <taxon>Metazoa</taxon>
        <taxon>Ecdysozoa</taxon>
        <taxon>Arthropoda</taxon>
        <taxon>Hexapoda</taxon>
        <taxon>Insecta</taxon>
        <taxon>Pterygota</taxon>
        <taxon>Neoptera</taxon>
        <taxon>Endopterygota</taxon>
        <taxon>Lepidoptera</taxon>
        <taxon>Glossata</taxon>
        <taxon>Ditrysia</taxon>
        <taxon>Papilionoidea</taxon>
        <taxon>Papilionidae</taxon>
        <taxon>Papilioninae</taxon>
        <taxon>Papilio</taxon>
    </lineage>
</organism>
<protein>
    <recommendedName>
        <fullName evidence="4">FLYWCH-type domain-containing protein</fullName>
    </recommendedName>
</protein>
<sequence length="141" mass="16465">MFVTSLKGKKLVVLDGYTYSLSKKTEGGKKRWRCSTHHSKGCKANLYTIEDAIVLYDAVHNHHQSQYTRTLLNNLKPYFYNSLTGSRRLRLGQYSFRMQPPHRASQLKRRWLCATHSWQGCKALVITIDDEIVSERNEHNH</sequence>
<keyword evidence="1" id="KW-0479">Metal-binding</keyword>
<keyword evidence="6" id="KW-1185">Reference proteome</keyword>
<evidence type="ECO:0000259" key="4">
    <source>
        <dbReference type="Pfam" id="PF04500"/>
    </source>
</evidence>
<feature type="domain" description="FLYWCH-type" evidence="4">
    <location>
        <begin position="2"/>
        <end position="62"/>
    </location>
</feature>
<accession>A0A0N1IDW2</accession>
<evidence type="ECO:0000313" key="6">
    <source>
        <dbReference type="Proteomes" id="UP000053240"/>
    </source>
</evidence>
<feature type="domain" description="FLYWCH-type" evidence="4">
    <location>
        <begin position="80"/>
        <end position="141"/>
    </location>
</feature>
<evidence type="ECO:0000313" key="5">
    <source>
        <dbReference type="EMBL" id="KPJ13086.1"/>
    </source>
</evidence>
<reference evidence="5 6" key="1">
    <citation type="journal article" date="2015" name="Nat. Commun.">
        <title>Outbred genome sequencing and CRISPR/Cas9 gene editing in butterflies.</title>
        <authorList>
            <person name="Li X."/>
            <person name="Fan D."/>
            <person name="Zhang W."/>
            <person name="Liu G."/>
            <person name="Zhang L."/>
            <person name="Zhao L."/>
            <person name="Fang X."/>
            <person name="Chen L."/>
            <person name="Dong Y."/>
            <person name="Chen Y."/>
            <person name="Ding Y."/>
            <person name="Zhao R."/>
            <person name="Feng M."/>
            <person name="Zhu Y."/>
            <person name="Feng Y."/>
            <person name="Jiang X."/>
            <person name="Zhu D."/>
            <person name="Xiang H."/>
            <person name="Feng X."/>
            <person name="Li S."/>
            <person name="Wang J."/>
            <person name="Zhang G."/>
            <person name="Kronforst M.R."/>
            <person name="Wang W."/>
        </authorList>
    </citation>
    <scope>NUCLEOTIDE SEQUENCE [LARGE SCALE GENOMIC DNA]</scope>
    <source>
        <strain evidence="5">Ya'a_city_454_Pm</strain>
        <tissue evidence="5">Whole body</tissue>
    </source>
</reference>
<gene>
    <name evidence="5" type="ORF">RR48_05195</name>
</gene>
<dbReference type="EMBL" id="KQ460650">
    <property type="protein sequence ID" value="KPJ13086.1"/>
    <property type="molecule type" value="Genomic_DNA"/>
</dbReference>
<proteinExistence type="predicted"/>
<name>A0A0N1IDW2_PAPMA</name>
<evidence type="ECO:0000256" key="3">
    <source>
        <dbReference type="ARBA" id="ARBA00022833"/>
    </source>
</evidence>
<dbReference type="Gene3D" id="2.20.25.240">
    <property type="match status" value="2"/>
</dbReference>
<evidence type="ECO:0000256" key="1">
    <source>
        <dbReference type="ARBA" id="ARBA00022723"/>
    </source>
</evidence>
<dbReference type="GO" id="GO:0008270">
    <property type="term" value="F:zinc ion binding"/>
    <property type="evidence" value="ECO:0007669"/>
    <property type="project" value="UniProtKB-KW"/>
</dbReference>